<dbReference type="Proteomes" id="UP000560081">
    <property type="component" value="Unassembled WGS sequence"/>
</dbReference>
<dbReference type="GO" id="GO:0005829">
    <property type="term" value="C:cytosol"/>
    <property type="evidence" value="ECO:0007669"/>
    <property type="project" value="TreeGrafter"/>
</dbReference>
<dbReference type="InterPro" id="IPR050223">
    <property type="entry name" value="D-isomer_2-hydroxyacid_DH"/>
</dbReference>
<evidence type="ECO:0000256" key="1">
    <source>
        <dbReference type="ARBA" id="ARBA00005854"/>
    </source>
</evidence>
<dbReference type="Pfam" id="PF02826">
    <property type="entry name" value="2-Hacid_dh_C"/>
    <property type="match status" value="1"/>
</dbReference>
<keyword evidence="2 4" id="KW-0560">Oxidoreductase</keyword>
<protein>
    <submittedName>
        <fullName evidence="7">Glyoxylate reductase</fullName>
        <ecNumber evidence="7">1.1.1.26</ecNumber>
    </submittedName>
</protein>
<name>A0A7W7PB82_9MICC</name>
<dbReference type="EMBL" id="JACHMC010000001">
    <property type="protein sequence ID" value="MBB4883699.1"/>
    <property type="molecule type" value="Genomic_DNA"/>
</dbReference>
<dbReference type="GO" id="GO:0047964">
    <property type="term" value="F:glyoxylate reductase (NADH) activity"/>
    <property type="evidence" value="ECO:0007669"/>
    <property type="project" value="UniProtKB-EC"/>
</dbReference>
<dbReference type="PANTHER" id="PTHR10996:SF283">
    <property type="entry name" value="GLYOXYLATE_HYDROXYPYRUVATE REDUCTASE B"/>
    <property type="match status" value="1"/>
</dbReference>
<dbReference type="FunFam" id="3.40.50.720:FF:000203">
    <property type="entry name" value="D-3-phosphoglycerate dehydrogenase (SerA)"/>
    <property type="match status" value="1"/>
</dbReference>
<dbReference type="InterPro" id="IPR036291">
    <property type="entry name" value="NAD(P)-bd_dom_sf"/>
</dbReference>
<dbReference type="AlphaFoldDB" id="A0A7W7PB82"/>
<sequence>MITEDRSTPDREDRTVPRFLMMTPIAENGMELLRRAGEVVSGEDVGGGDALADLVASGDYDVVVSALDQKFTAEVLAGARIRGIANYAVGYNNVDVEAATRAGIAVGNTPDVLTDATADIAMLLLLGVARRAVEGERMMREGRFEGWSWDLLVGKDVRGAVLGVAGFGRIGRAVAERALAFGMEVVFAPRPPAHREVSDEELGDLAGRVRQVTWEEMVEQADYLSLHVPLTEDTRHLVDADVIARMKDDAVIVNTARGPVVDEAALVTALREGRLGGAGFDVYEDEPAMAEGLAELSNVMLLPHLGSATEGTRAAMAELTARNAIGMATGGEIPALVNPAVREG</sequence>
<organism evidence="7 8">
    <name type="scientific">Micrococcus flavus</name>
    <dbReference type="NCBI Taxonomy" id="384602"/>
    <lineage>
        <taxon>Bacteria</taxon>
        <taxon>Bacillati</taxon>
        <taxon>Actinomycetota</taxon>
        <taxon>Actinomycetes</taxon>
        <taxon>Micrococcales</taxon>
        <taxon>Micrococcaceae</taxon>
        <taxon>Micrococcus</taxon>
    </lineage>
</organism>
<accession>A0A7W7PB82</accession>
<dbReference type="PANTHER" id="PTHR10996">
    <property type="entry name" value="2-HYDROXYACID DEHYDROGENASE-RELATED"/>
    <property type="match status" value="1"/>
</dbReference>
<comment type="caution">
    <text evidence="7">The sequence shown here is derived from an EMBL/GenBank/DDBJ whole genome shotgun (WGS) entry which is preliminary data.</text>
</comment>
<dbReference type="InterPro" id="IPR006139">
    <property type="entry name" value="D-isomer_2_OHA_DH_cat_dom"/>
</dbReference>
<feature type="domain" description="D-isomer specific 2-hydroxyacid dehydrogenase NAD-binding" evidence="6">
    <location>
        <begin position="123"/>
        <end position="306"/>
    </location>
</feature>
<reference evidence="7 8" key="1">
    <citation type="submission" date="2020-08" db="EMBL/GenBank/DDBJ databases">
        <title>Sequencing the genomes of 1000 actinobacteria strains.</title>
        <authorList>
            <person name="Klenk H.-P."/>
        </authorList>
    </citation>
    <scope>NUCLEOTIDE SEQUENCE [LARGE SCALE GENOMIC DNA]</scope>
    <source>
        <strain evidence="7 8">DSM 19079</strain>
    </source>
</reference>
<keyword evidence="3" id="KW-0520">NAD</keyword>
<dbReference type="SUPFAM" id="SSF52283">
    <property type="entry name" value="Formate/glycerate dehydrogenase catalytic domain-like"/>
    <property type="match status" value="1"/>
</dbReference>
<gene>
    <name evidence="7" type="ORF">BJ976_002050</name>
</gene>
<evidence type="ECO:0000256" key="3">
    <source>
        <dbReference type="ARBA" id="ARBA00023027"/>
    </source>
</evidence>
<proteinExistence type="inferred from homology"/>
<dbReference type="Gene3D" id="3.40.50.720">
    <property type="entry name" value="NAD(P)-binding Rossmann-like Domain"/>
    <property type="match status" value="2"/>
</dbReference>
<evidence type="ECO:0000313" key="8">
    <source>
        <dbReference type="Proteomes" id="UP000560081"/>
    </source>
</evidence>
<evidence type="ECO:0000313" key="7">
    <source>
        <dbReference type="EMBL" id="MBB4883699.1"/>
    </source>
</evidence>
<dbReference type="GO" id="GO:0016618">
    <property type="term" value="F:hydroxypyruvate reductase [NAD(P)H] activity"/>
    <property type="evidence" value="ECO:0007669"/>
    <property type="project" value="TreeGrafter"/>
</dbReference>
<dbReference type="InterPro" id="IPR006140">
    <property type="entry name" value="D-isomer_DH_NAD-bd"/>
</dbReference>
<dbReference type="Pfam" id="PF00389">
    <property type="entry name" value="2-Hacid_dh"/>
    <property type="match status" value="1"/>
</dbReference>
<dbReference type="InterPro" id="IPR029753">
    <property type="entry name" value="D-isomer_DH_CS"/>
</dbReference>
<comment type="similarity">
    <text evidence="1 4">Belongs to the D-isomer specific 2-hydroxyacid dehydrogenase family.</text>
</comment>
<evidence type="ECO:0000256" key="2">
    <source>
        <dbReference type="ARBA" id="ARBA00023002"/>
    </source>
</evidence>
<evidence type="ECO:0000256" key="4">
    <source>
        <dbReference type="RuleBase" id="RU003719"/>
    </source>
</evidence>
<evidence type="ECO:0000259" key="5">
    <source>
        <dbReference type="Pfam" id="PF00389"/>
    </source>
</evidence>
<dbReference type="PROSITE" id="PS00671">
    <property type="entry name" value="D_2_HYDROXYACID_DH_3"/>
    <property type="match status" value="1"/>
</dbReference>
<evidence type="ECO:0000259" key="6">
    <source>
        <dbReference type="Pfam" id="PF02826"/>
    </source>
</evidence>
<feature type="domain" description="D-isomer specific 2-hydroxyacid dehydrogenase catalytic" evidence="5">
    <location>
        <begin position="20"/>
        <end position="338"/>
    </location>
</feature>
<dbReference type="GO" id="GO:0030267">
    <property type="term" value="F:glyoxylate reductase (NADPH) activity"/>
    <property type="evidence" value="ECO:0007669"/>
    <property type="project" value="TreeGrafter"/>
</dbReference>
<dbReference type="CDD" id="cd05301">
    <property type="entry name" value="GDH"/>
    <property type="match status" value="1"/>
</dbReference>
<dbReference type="GO" id="GO:0051287">
    <property type="term" value="F:NAD binding"/>
    <property type="evidence" value="ECO:0007669"/>
    <property type="project" value="InterPro"/>
</dbReference>
<keyword evidence="8" id="KW-1185">Reference proteome</keyword>
<dbReference type="EC" id="1.1.1.26" evidence="7"/>
<dbReference type="SUPFAM" id="SSF51735">
    <property type="entry name" value="NAD(P)-binding Rossmann-fold domains"/>
    <property type="match status" value="1"/>
</dbReference>